<gene>
    <name evidence="1" type="ORF">A0H81_02007</name>
</gene>
<dbReference type="CDD" id="cd12148">
    <property type="entry name" value="fungal_TF_MHR"/>
    <property type="match status" value="1"/>
</dbReference>
<reference evidence="1 2" key="1">
    <citation type="submission" date="2016-03" db="EMBL/GenBank/DDBJ databases">
        <title>Whole genome sequencing of Grifola frondosa 9006-11.</title>
        <authorList>
            <person name="Min B."/>
            <person name="Park H."/>
            <person name="Kim J.-G."/>
            <person name="Cho H."/>
            <person name="Oh Y.-L."/>
            <person name="Kong W.-S."/>
            <person name="Choi I.-G."/>
        </authorList>
    </citation>
    <scope>NUCLEOTIDE SEQUENCE [LARGE SCALE GENOMIC DNA]</scope>
    <source>
        <strain evidence="1 2">9006-11</strain>
    </source>
</reference>
<protein>
    <recommendedName>
        <fullName evidence="3">Transcription factor domain-containing protein</fullName>
    </recommendedName>
</protein>
<keyword evidence="2" id="KW-1185">Reference proteome</keyword>
<organism evidence="1 2">
    <name type="scientific">Grifola frondosa</name>
    <name type="common">Maitake</name>
    <name type="synonym">Polyporus frondosus</name>
    <dbReference type="NCBI Taxonomy" id="5627"/>
    <lineage>
        <taxon>Eukaryota</taxon>
        <taxon>Fungi</taxon>
        <taxon>Dikarya</taxon>
        <taxon>Basidiomycota</taxon>
        <taxon>Agaricomycotina</taxon>
        <taxon>Agaricomycetes</taxon>
        <taxon>Polyporales</taxon>
        <taxon>Grifolaceae</taxon>
        <taxon>Grifola</taxon>
    </lineage>
</organism>
<dbReference type="EMBL" id="LUGG01000002">
    <property type="protein sequence ID" value="OBZ78443.1"/>
    <property type="molecule type" value="Genomic_DNA"/>
</dbReference>
<dbReference type="Proteomes" id="UP000092993">
    <property type="component" value="Unassembled WGS sequence"/>
</dbReference>
<accession>A0A1C7MNJ3</accession>
<dbReference type="OrthoDB" id="2309723at2759"/>
<dbReference type="AlphaFoldDB" id="A0A1C7MNJ3"/>
<sequence length="184" mass="20183">MDGSSTTNTFLSTHEEFALIQTFLKYASQVGFFMNISRFLSAVSNGESSAGGIGDALVQAVYLWGSHLSVSDVSRARAPSFLSRSLQEVSKSVPSIVTETSDYRVVQTIQAEVLLSNYFFTTGRFLEGRYHSLAAVALVTGSRLHQLGSNMDPIMETTGNMESVTFGENVCAFWTVYTLDNCWL</sequence>
<evidence type="ECO:0000313" key="1">
    <source>
        <dbReference type="EMBL" id="OBZ78443.1"/>
    </source>
</evidence>
<evidence type="ECO:0000313" key="2">
    <source>
        <dbReference type="Proteomes" id="UP000092993"/>
    </source>
</evidence>
<dbReference type="OMA" id="MDPIMET"/>
<dbReference type="STRING" id="5627.A0A1C7MNJ3"/>
<comment type="caution">
    <text evidence="1">The sequence shown here is derived from an EMBL/GenBank/DDBJ whole genome shotgun (WGS) entry which is preliminary data.</text>
</comment>
<evidence type="ECO:0008006" key="3">
    <source>
        <dbReference type="Google" id="ProtNLM"/>
    </source>
</evidence>
<proteinExistence type="predicted"/>
<name>A0A1C7MNJ3_GRIFR</name>